<evidence type="ECO:0000256" key="6">
    <source>
        <dbReference type="SAM" id="Phobius"/>
    </source>
</evidence>
<gene>
    <name evidence="7" type="ORF">EQZ20_22895</name>
</gene>
<dbReference type="GO" id="GO:0051301">
    <property type="term" value="P:cell division"/>
    <property type="evidence" value="ECO:0007669"/>
    <property type="project" value="InterPro"/>
</dbReference>
<evidence type="ECO:0000256" key="4">
    <source>
        <dbReference type="ARBA" id="ARBA00022989"/>
    </source>
</evidence>
<evidence type="ECO:0000313" key="8">
    <source>
        <dbReference type="Proteomes" id="UP000288675"/>
    </source>
</evidence>
<proteinExistence type="predicted"/>
<organism evidence="7 8">
    <name type="scientific">Bacillus glycinifermentans</name>
    <dbReference type="NCBI Taxonomy" id="1664069"/>
    <lineage>
        <taxon>Bacteria</taxon>
        <taxon>Bacillati</taxon>
        <taxon>Bacillota</taxon>
        <taxon>Bacilli</taxon>
        <taxon>Bacillales</taxon>
        <taxon>Bacillaceae</taxon>
        <taxon>Bacillus</taxon>
    </lineage>
</organism>
<comment type="subcellular location">
    <subcellularLocation>
        <location evidence="1">Membrane</location>
        <topology evidence="1">Multi-pass membrane protein</topology>
    </subcellularLocation>
</comment>
<dbReference type="PANTHER" id="PTHR30474">
    <property type="entry name" value="CELL CYCLE PROTEIN"/>
    <property type="match status" value="1"/>
</dbReference>
<dbReference type="PROSITE" id="PS00428">
    <property type="entry name" value="FTSW_RODA_SPOVE"/>
    <property type="match status" value="1"/>
</dbReference>
<dbReference type="GO" id="GO:0005886">
    <property type="term" value="C:plasma membrane"/>
    <property type="evidence" value="ECO:0007669"/>
    <property type="project" value="TreeGrafter"/>
</dbReference>
<dbReference type="Proteomes" id="UP000288675">
    <property type="component" value="Chromosome"/>
</dbReference>
<dbReference type="Pfam" id="PF01098">
    <property type="entry name" value="FTSW_RODA_SPOVE"/>
    <property type="match status" value="1"/>
</dbReference>
<reference evidence="7 8" key="1">
    <citation type="submission" date="2019-01" db="EMBL/GenBank/DDBJ databases">
        <title>Genome sequence of Bacillus glycinifermentans SRCM103574.</title>
        <authorList>
            <person name="Kong H.-J."/>
            <person name="Jeong S.-Y."/>
            <person name="Jeong D.-Y."/>
        </authorList>
    </citation>
    <scope>NUCLEOTIDE SEQUENCE [LARGE SCALE GENOMIC DNA]</scope>
    <source>
        <strain evidence="7 8">SRCM103574</strain>
    </source>
</reference>
<dbReference type="RefSeq" id="WP_046130632.1">
    <property type="nucleotide sequence ID" value="NZ_CP035232.1"/>
</dbReference>
<dbReference type="GeneID" id="82855523"/>
<accession>A0AAJ3Z2W8</accession>
<feature type="transmembrane region" description="Helical" evidence="6">
    <location>
        <begin position="278"/>
        <end position="307"/>
    </location>
</feature>
<dbReference type="GO" id="GO:0032153">
    <property type="term" value="C:cell division site"/>
    <property type="evidence" value="ECO:0007669"/>
    <property type="project" value="TreeGrafter"/>
</dbReference>
<feature type="transmembrane region" description="Helical" evidence="6">
    <location>
        <begin position="48"/>
        <end position="65"/>
    </location>
</feature>
<evidence type="ECO:0000256" key="5">
    <source>
        <dbReference type="ARBA" id="ARBA00023136"/>
    </source>
</evidence>
<dbReference type="AlphaFoldDB" id="A0AAJ3Z2W8"/>
<evidence type="ECO:0000256" key="3">
    <source>
        <dbReference type="ARBA" id="ARBA00022960"/>
    </source>
</evidence>
<feature type="transmembrane region" description="Helical" evidence="6">
    <location>
        <begin position="319"/>
        <end position="339"/>
    </location>
</feature>
<name>A0AAJ3Z2W8_9BACI</name>
<evidence type="ECO:0000256" key="1">
    <source>
        <dbReference type="ARBA" id="ARBA00004141"/>
    </source>
</evidence>
<evidence type="ECO:0000313" key="7">
    <source>
        <dbReference type="EMBL" id="QAT67449.1"/>
    </source>
</evidence>
<keyword evidence="2 6" id="KW-0812">Transmembrane</keyword>
<feature type="transmembrane region" description="Helical" evidence="6">
    <location>
        <begin position="169"/>
        <end position="186"/>
    </location>
</feature>
<dbReference type="GO" id="GO:0015648">
    <property type="term" value="F:lipid-linked peptidoglycan transporter activity"/>
    <property type="evidence" value="ECO:0007669"/>
    <property type="project" value="TreeGrafter"/>
</dbReference>
<feature type="transmembrane region" description="Helical" evidence="6">
    <location>
        <begin position="193"/>
        <end position="212"/>
    </location>
</feature>
<protein>
    <submittedName>
        <fullName evidence="7">Rod shape-determining protein RodA</fullName>
    </submittedName>
</protein>
<dbReference type="InterPro" id="IPR018365">
    <property type="entry name" value="Cell_cycle_FtsW-rel_CS"/>
</dbReference>
<dbReference type="PANTHER" id="PTHR30474:SF1">
    <property type="entry name" value="PEPTIDOGLYCAN GLYCOSYLTRANSFERASE MRDB"/>
    <property type="match status" value="1"/>
</dbReference>
<feature type="transmembrane region" description="Helical" evidence="6">
    <location>
        <begin position="12"/>
        <end position="33"/>
    </location>
</feature>
<dbReference type="GO" id="GO:0008360">
    <property type="term" value="P:regulation of cell shape"/>
    <property type="evidence" value="ECO:0007669"/>
    <property type="project" value="UniProtKB-KW"/>
</dbReference>
<feature type="transmembrane region" description="Helical" evidence="6">
    <location>
        <begin position="351"/>
        <end position="373"/>
    </location>
</feature>
<keyword evidence="3" id="KW-0133">Cell shape</keyword>
<keyword evidence="5 6" id="KW-0472">Membrane</keyword>
<dbReference type="KEGG" id="bgy:BGLY_4430"/>
<feature type="transmembrane region" description="Helical" evidence="6">
    <location>
        <begin position="72"/>
        <end position="90"/>
    </location>
</feature>
<evidence type="ECO:0000256" key="2">
    <source>
        <dbReference type="ARBA" id="ARBA00022692"/>
    </source>
</evidence>
<sequence>MSQRKNHTSPYYQGDLIFILSVFLIISVVAVYAAQPSFSLLGYPGKQLIFYILGIFIIAGFLYFDLEQIEKLSIYVFIMGIVLLIVLKFSPESIAPVKNGAKSWFQLGPVTLQPSEFMKIGLIMMLASVISKASPKGSRSMREDVHLLLKIAGYSAVPVGLILMQDAGTAGICMFFVAVMVFLSGVNWKLIGIIAGSGITLVLLVLFLVINFPDFSKEVLHIKPYQINRVMTWVDSGQQSANDKYQTEQAVTAIGSGEISGTGINHLKVYVPEGETDFIFAVIGESFGFIGCTFIVIMFFLLIYRLVVLIDRIHPYSRFASYFCVGYTALIVIHAFQNIGMNIGLMPVTGVPLLFVSYGGSSVLSALIGYAIVYNASCQLTKYQGYMFK</sequence>
<keyword evidence="4 6" id="KW-1133">Transmembrane helix</keyword>
<dbReference type="InterPro" id="IPR001182">
    <property type="entry name" value="FtsW/RodA"/>
</dbReference>
<dbReference type="EMBL" id="CP035232">
    <property type="protein sequence ID" value="QAT67449.1"/>
    <property type="molecule type" value="Genomic_DNA"/>
</dbReference>